<dbReference type="Proteomes" id="UP000198647">
    <property type="component" value="Unassembled WGS sequence"/>
</dbReference>
<protein>
    <recommendedName>
        <fullName evidence="3">DUF1569 domain-containing protein</fullName>
    </recommendedName>
</protein>
<dbReference type="InterPro" id="IPR034660">
    <property type="entry name" value="DinB/YfiT-like"/>
</dbReference>
<organism evidence="1 2">
    <name type="scientific">Salimicrobium album</name>
    <dbReference type="NCBI Taxonomy" id="50717"/>
    <lineage>
        <taxon>Bacteria</taxon>
        <taxon>Bacillati</taxon>
        <taxon>Bacillota</taxon>
        <taxon>Bacilli</taxon>
        <taxon>Bacillales</taxon>
        <taxon>Bacillaceae</taxon>
        <taxon>Salimicrobium</taxon>
    </lineage>
</organism>
<sequence>MNSIFEAAHADKILNRIDKLTTNSQPLWGKMNVSQMLAHCSSFQDVAMGYSTPSRSWSGIFFGRFAKPLFYNDKPLSRNMPTIPDILITSQKDFETEKENLKEKLIIFQKKGPTACTERPHPFFGKLTPEQWGKGIYKHLDHHLQQFGV</sequence>
<dbReference type="Pfam" id="PF07606">
    <property type="entry name" value="DUF1569"/>
    <property type="match status" value="1"/>
</dbReference>
<gene>
    <name evidence="1" type="ORF">SAMN04488081_1998</name>
</gene>
<reference evidence="1 2" key="1">
    <citation type="submission" date="2016-10" db="EMBL/GenBank/DDBJ databases">
        <authorList>
            <person name="Varghese N."/>
            <person name="Submissions S."/>
        </authorList>
    </citation>
    <scope>NUCLEOTIDE SEQUENCE [LARGE SCALE GENOMIC DNA]</scope>
    <source>
        <strain evidence="1 2">DSM 20748</strain>
    </source>
</reference>
<accession>A0A1H3H159</accession>
<comment type="caution">
    <text evidence="1">The sequence shown here is derived from an EMBL/GenBank/DDBJ whole genome shotgun (WGS) entry which is preliminary data.</text>
</comment>
<dbReference type="Gene3D" id="1.20.120.450">
    <property type="entry name" value="dinb family like domain"/>
    <property type="match status" value="1"/>
</dbReference>
<dbReference type="InterPro" id="IPR011463">
    <property type="entry name" value="DUF1569"/>
</dbReference>
<evidence type="ECO:0008006" key="3">
    <source>
        <dbReference type="Google" id="ProtNLM"/>
    </source>
</evidence>
<evidence type="ECO:0000313" key="1">
    <source>
        <dbReference type="EMBL" id="SDY08494.1"/>
    </source>
</evidence>
<keyword evidence="2" id="KW-1185">Reference proteome</keyword>
<name>A0A1H3H159_9BACI</name>
<proteinExistence type="predicted"/>
<evidence type="ECO:0000313" key="2">
    <source>
        <dbReference type="Proteomes" id="UP000198647"/>
    </source>
</evidence>
<dbReference type="RefSeq" id="WP_093107491.1">
    <property type="nucleotide sequence ID" value="NZ_FNOS01000005.1"/>
</dbReference>
<dbReference type="EMBL" id="FNOS01000005">
    <property type="protein sequence ID" value="SDY08494.1"/>
    <property type="molecule type" value="Genomic_DNA"/>
</dbReference>